<dbReference type="RefSeq" id="WP_221031871.1">
    <property type="nucleotide sequence ID" value="NZ_CP139781.1"/>
</dbReference>
<reference evidence="2 3" key="1">
    <citation type="submission" date="2023-12" db="EMBL/GenBank/DDBJ databases">
        <title>Description of an unclassified Opitutus bacterium of Verrucomicrobiota.</title>
        <authorList>
            <person name="Zhang D.-F."/>
        </authorList>
    </citation>
    <scope>NUCLEOTIDE SEQUENCE [LARGE SCALE GENOMIC DNA]</scope>
    <source>
        <strain evidence="2 3">WL0086</strain>
    </source>
</reference>
<accession>A0ABZ1CB93</accession>
<feature type="domain" description="Carrier" evidence="1">
    <location>
        <begin position="37"/>
        <end position="116"/>
    </location>
</feature>
<name>A0ABZ1CB93_9BACT</name>
<proteinExistence type="predicted"/>
<keyword evidence="3" id="KW-1185">Reference proteome</keyword>
<dbReference type="SUPFAM" id="SSF47336">
    <property type="entry name" value="ACP-like"/>
    <property type="match status" value="1"/>
</dbReference>
<evidence type="ECO:0000313" key="3">
    <source>
        <dbReference type="Proteomes" id="UP000738431"/>
    </source>
</evidence>
<dbReference type="EMBL" id="CP139781">
    <property type="protein sequence ID" value="WRQ88773.1"/>
    <property type="molecule type" value="Genomic_DNA"/>
</dbReference>
<dbReference type="Gene3D" id="1.10.1200.10">
    <property type="entry name" value="ACP-like"/>
    <property type="match status" value="1"/>
</dbReference>
<evidence type="ECO:0000259" key="1">
    <source>
        <dbReference type="PROSITE" id="PS50075"/>
    </source>
</evidence>
<gene>
    <name evidence="2" type="ORF">K1X11_005110</name>
</gene>
<dbReference type="InterPro" id="IPR036736">
    <property type="entry name" value="ACP-like_sf"/>
</dbReference>
<sequence>MPSATLTSEADLRSALKRCRPQTIDAAVAYRQSGDAALLPVIITGVIERFVEPDLRPVLRSADDTLRLSEDLGLDSLTMMEIVLLAEEVFSINVSAEELRHLCTLGQIKMFIVHKARNS</sequence>
<organism evidence="2 3">
    <name type="scientific">Actomonas aquatica</name>
    <dbReference type="NCBI Taxonomy" id="2866162"/>
    <lineage>
        <taxon>Bacteria</taxon>
        <taxon>Pseudomonadati</taxon>
        <taxon>Verrucomicrobiota</taxon>
        <taxon>Opitutia</taxon>
        <taxon>Opitutales</taxon>
        <taxon>Opitutaceae</taxon>
        <taxon>Actomonas</taxon>
    </lineage>
</organism>
<dbReference type="InterPro" id="IPR009081">
    <property type="entry name" value="PP-bd_ACP"/>
</dbReference>
<evidence type="ECO:0000313" key="2">
    <source>
        <dbReference type="EMBL" id="WRQ88773.1"/>
    </source>
</evidence>
<dbReference type="PROSITE" id="PS50075">
    <property type="entry name" value="CARRIER"/>
    <property type="match status" value="1"/>
</dbReference>
<protein>
    <submittedName>
        <fullName evidence="2">Acyl carrier protein</fullName>
    </submittedName>
</protein>
<dbReference type="Proteomes" id="UP000738431">
    <property type="component" value="Chromosome"/>
</dbReference>
<dbReference type="Pfam" id="PF00550">
    <property type="entry name" value="PP-binding"/>
    <property type="match status" value="1"/>
</dbReference>